<accession>A0A2P2NL17</accession>
<reference evidence="1" key="1">
    <citation type="submission" date="2018-02" db="EMBL/GenBank/DDBJ databases">
        <title>Rhizophora mucronata_Transcriptome.</title>
        <authorList>
            <person name="Meera S.P."/>
            <person name="Sreeshan A."/>
            <person name="Augustine A."/>
        </authorList>
    </citation>
    <scope>NUCLEOTIDE SEQUENCE</scope>
    <source>
        <tissue evidence="1">Leaf</tissue>
    </source>
</reference>
<dbReference type="EMBL" id="GGEC01062650">
    <property type="protein sequence ID" value="MBX43134.1"/>
    <property type="molecule type" value="Transcribed_RNA"/>
</dbReference>
<organism evidence="1">
    <name type="scientific">Rhizophora mucronata</name>
    <name type="common">Asiatic mangrove</name>
    <dbReference type="NCBI Taxonomy" id="61149"/>
    <lineage>
        <taxon>Eukaryota</taxon>
        <taxon>Viridiplantae</taxon>
        <taxon>Streptophyta</taxon>
        <taxon>Embryophyta</taxon>
        <taxon>Tracheophyta</taxon>
        <taxon>Spermatophyta</taxon>
        <taxon>Magnoliopsida</taxon>
        <taxon>eudicotyledons</taxon>
        <taxon>Gunneridae</taxon>
        <taxon>Pentapetalae</taxon>
        <taxon>rosids</taxon>
        <taxon>fabids</taxon>
        <taxon>Malpighiales</taxon>
        <taxon>Rhizophoraceae</taxon>
        <taxon>Rhizophora</taxon>
    </lineage>
</organism>
<protein>
    <submittedName>
        <fullName evidence="1">Uncharacterized protein</fullName>
    </submittedName>
</protein>
<proteinExistence type="predicted"/>
<name>A0A2P2NL17_RHIMU</name>
<evidence type="ECO:0000313" key="1">
    <source>
        <dbReference type="EMBL" id="MBX43134.1"/>
    </source>
</evidence>
<dbReference type="AlphaFoldDB" id="A0A2P2NL17"/>
<sequence length="54" mass="6168">MPLDIQTMGWRPQPMYPELLKAISPKRVIIYAKNRLCVLVRVPHVNVCTGIHGL</sequence>